<dbReference type="InterPro" id="IPR036097">
    <property type="entry name" value="HisK_dim/P_sf"/>
</dbReference>
<evidence type="ECO:0000313" key="18">
    <source>
        <dbReference type="Proteomes" id="UP000249739"/>
    </source>
</evidence>
<evidence type="ECO:0000256" key="4">
    <source>
        <dbReference type="ARBA" id="ARBA00022553"/>
    </source>
</evidence>
<dbReference type="EC" id="2.7.13.3" evidence="3"/>
<feature type="transmembrane region" description="Helical" evidence="14">
    <location>
        <begin position="157"/>
        <end position="185"/>
    </location>
</feature>
<sequence>MRLSAIKRKIFPQDTPQLKRDLLAQYVRNHSTSKIAVPASCVLLALMLSQWESWSHILPWLAISIFATICCHVVNDRYGDGSTIADDKLDSWAAIVAVPRMIFILCWASMAFWAWTPDHPETFFMIVALIMSTMAMNASQSGAYLSIYFMEMAPKLLALMVVGLSVGGVFFDGIVIIAFFGSLFFTKIAITVNRSQRMILTQKYELAKAKEDVEQASNAKSSFLATISHEVRTPLNGILGIINLVKYTKLTQEQDEYIETIRYSGETLLTMLNDILDFSKMEAGKVDVENVSFDTFRMVHSVTNLMWSRAAEKNVTIKYEVDDDVPAFVNSDPTRLRQILLNLSSNAIKFTEKGGVKIKVSLLEKQKDTVAVDDKVTLRFAVSDTGIGIPEEARQNMFGNFNQVDSSISRRFGGTGLGLSICKGLTELLGGKIDFSSELGKGSTFWIDIPVIVAASDATLTGAEQSQIIPVLEPIRILVAEDNRVNQKVIRGLLEHQGHIVQIVENGQEAFDAATSKEFDLILMDMQMPVVDGLEGTKRIIESGVTTPIIALTANEMDEDIRRCREVGMIDHIGKPIRPFALFSTLAVYFPVVEPKEKVVAFH</sequence>
<protein>
    <recommendedName>
        <fullName evidence="3">histidine kinase</fullName>
        <ecNumber evidence="3">2.7.13.3</ecNumber>
    </recommendedName>
</protein>
<evidence type="ECO:0000259" key="15">
    <source>
        <dbReference type="PROSITE" id="PS50109"/>
    </source>
</evidence>
<dbReference type="AlphaFoldDB" id="A0A2W5HJ50"/>
<gene>
    <name evidence="17" type="ORF">DI586_05955</name>
</gene>
<dbReference type="PANTHER" id="PTHR45339">
    <property type="entry name" value="HYBRID SIGNAL TRANSDUCTION HISTIDINE KINASE J"/>
    <property type="match status" value="1"/>
</dbReference>
<name>A0A2W5HJ50_9BACT</name>
<evidence type="ECO:0000259" key="16">
    <source>
        <dbReference type="PROSITE" id="PS50110"/>
    </source>
</evidence>
<keyword evidence="9" id="KW-0067">ATP-binding</keyword>
<dbReference type="InterPro" id="IPR011006">
    <property type="entry name" value="CheY-like_superfamily"/>
</dbReference>
<dbReference type="PRINTS" id="PR00344">
    <property type="entry name" value="BCTRLSENSOR"/>
</dbReference>
<feature type="transmembrane region" description="Helical" evidence="14">
    <location>
        <begin position="122"/>
        <end position="145"/>
    </location>
</feature>
<dbReference type="InterPro" id="IPR036890">
    <property type="entry name" value="HATPase_C_sf"/>
</dbReference>
<evidence type="ECO:0000256" key="1">
    <source>
        <dbReference type="ARBA" id="ARBA00000085"/>
    </source>
</evidence>
<evidence type="ECO:0000256" key="14">
    <source>
        <dbReference type="SAM" id="Phobius"/>
    </source>
</evidence>
<dbReference type="GO" id="GO:0000155">
    <property type="term" value="F:phosphorelay sensor kinase activity"/>
    <property type="evidence" value="ECO:0007669"/>
    <property type="project" value="InterPro"/>
</dbReference>
<dbReference type="CDD" id="cd16922">
    <property type="entry name" value="HATPase_EvgS-ArcB-TorS-like"/>
    <property type="match status" value="1"/>
</dbReference>
<evidence type="ECO:0000256" key="8">
    <source>
        <dbReference type="ARBA" id="ARBA00022777"/>
    </source>
</evidence>
<dbReference type="GO" id="GO:0016020">
    <property type="term" value="C:membrane"/>
    <property type="evidence" value="ECO:0007669"/>
    <property type="project" value="UniProtKB-SubCell"/>
</dbReference>
<dbReference type="SMART" id="SM00388">
    <property type="entry name" value="HisKA"/>
    <property type="match status" value="1"/>
</dbReference>
<dbReference type="FunFam" id="1.10.287.130:FF:000004">
    <property type="entry name" value="Ethylene receptor 1"/>
    <property type="match status" value="1"/>
</dbReference>
<keyword evidence="6 14" id="KW-0812">Transmembrane</keyword>
<feature type="transmembrane region" description="Helical" evidence="14">
    <location>
        <begin position="94"/>
        <end position="116"/>
    </location>
</feature>
<evidence type="ECO:0000256" key="10">
    <source>
        <dbReference type="ARBA" id="ARBA00022989"/>
    </source>
</evidence>
<evidence type="ECO:0000313" key="17">
    <source>
        <dbReference type="EMBL" id="PZP55702.1"/>
    </source>
</evidence>
<dbReference type="PANTHER" id="PTHR45339:SF1">
    <property type="entry name" value="HYBRID SIGNAL TRANSDUCTION HISTIDINE KINASE J"/>
    <property type="match status" value="1"/>
</dbReference>
<dbReference type="GO" id="GO:0005524">
    <property type="term" value="F:ATP binding"/>
    <property type="evidence" value="ECO:0007669"/>
    <property type="project" value="UniProtKB-KW"/>
</dbReference>
<keyword evidence="12 14" id="KW-0472">Membrane</keyword>
<dbReference type="Proteomes" id="UP000249739">
    <property type="component" value="Unassembled WGS sequence"/>
</dbReference>
<evidence type="ECO:0000256" key="3">
    <source>
        <dbReference type="ARBA" id="ARBA00012438"/>
    </source>
</evidence>
<dbReference type="CDD" id="cd00082">
    <property type="entry name" value="HisKA"/>
    <property type="match status" value="1"/>
</dbReference>
<dbReference type="SUPFAM" id="SSF55874">
    <property type="entry name" value="ATPase domain of HSP90 chaperone/DNA topoisomerase II/histidine kinase"/>
    <property type="match status" value="1"/>
</dbReference>
<dbReference type="Gene3D" id="1.10.287.130">
    <property type="match status" value="1"/>
</dbReference>
<dbReference type="EMBL" id="QFOT01000054">
    <property type="protein sequence ID" value="PZP55702.1"/>
    <property type="molecule type" value="Genomic_DNA"/>
</dbReference>
<dbReference type="InterPro" id="IPR005467">
    <property type="entry name" value="His_kinase_dom"/>
</dbReference>
<proteinExistence type="predicted"/>
<dbReference type="InterPro" id="IPR003594">
    <property type="entry name" value="HATPase_dom"/>
</dbReference>
<keyword evidence="5" id="KW-0808">Transferase</keyword>
<evidence type="ECO:0000256" key="6">
    <source>
        <dbReference type="ARBA" id="ARBA00022692"/>
    </source>
</evidence>
<comment type="caution">
    <text evidence="17">The sequence shown here is derived from an EMBL/GenBank/DDBJ whole genome shotgun (WGS) entry which is preliminary data.</text>
</comment>
<keyword evidence="4 13" id="KW-0597">Phosphoprotein</keyword>
<comment type="subcellular location">
    <subcellularLocation>
        <location evidence="2">Membrane</location>
    </subcellularLocation>
</comment>
<dbReference type="InterPro" id="IPR001789">
    <property type="entry name" value="Sig_transdc_resp-reg_receiver"/>
</dbReference>
<organism evidence="17 18">
    <name type="scientific">Micavibrio aeruginosavorus</name>
    <dbReference type="NCBI Taxonomy" id="349221"/>
    <lineage>
        <taxon>Bacteria</taxon>
        <taxon>Pseudomonadati</taxon>
        <taxon>Bdellovibrionota</taxon>
        <taxon>Bdellovibrionia</taxon>
        <taxon>Bdellovibrionales</taxon>
        <taxon>Pseudobdellovibrionaceae</taxon>
        <taxon>Micavibrio</taxon>
    </lineage>
</organism>
<dbReference type="Pfam" id="PF02518">
    <property type="entry name" value="HATPase_c"/>
    <property type="match status" value="1"/>
</dbReference>
<evidence type="ECO:0000256" key="12">
    <source>
        <dbReference type="ARBA" id="ARBA00023136"/>
    </source>
</evidence>
<dbReference type="SMART" id="SM00387">
    <property type="entry name" value="HATPase_c"/>
    <property type="match status" value="1"/>
</dbReference>
<dbReference type="SUPFAM" id="SSF47384">
    <property type="entry name" value="Homodimeric domain of signal transducing histidine kinase"/>
    <property type="match status" value="1"/>
</dbReference>
<dbReference type="CDD" id="cd17546">
    <property type="entry name" value="REC_hyHK_CKI1_RcsC-like"/>
    <property type="match status" value="1"/>
</dbReference>
<dbReference type="FunFam" id="3.30.565.10:FF:000010">
    <property type="entry name" value="Sensor histidine kinase RcsC"/>
    <property type="match status" value="1"/>
</dbReference>
<reference evidence="17 18" key="1">
    <citation type="submission" date="2017-08" db="EMBL/GenBank/DDBJ databases">
        <title>Infants hospitalized years apart are colonized by the same room-sourced microbial strains.</title>
        <authorList>
            <person name="Brooks B."/>
            <person name="Olm M.R."/>
            <person name="Firek B.A."/>
            <person name="Baker R."/>
            <person name="Thomas B.C."/>
            <person name="Morowitz M.J."/>
            <person name="Banfield J.F."/>
        </authorList>
    </citation>
    <scope>NUCLEOTIDE SEQUENCE [LARGE SCALE GENOMIC DNA]</scope>
    <source>
        <strain evidence="17">S2_006_000_R2_64</strain>
    </source>
</reference>
<evidence type="ECO:0000256" key="7">
    <source>
        <dbReference type="ARBA" id="ARBA00022741"/>
    </source>
</evidence>
<dbReference type="SUPFAM" id="SSF52172">
    <property type="entry name" value="CheY-like"/>
    <property type="match status" value="1"/>
</dbReference>
<dbReference type="Gene3D" id="3.30.565.10">
    <property type="entry name" value="Histidine kinase-like ATPase, C-terminal domain"/>
    <property type="match status" value="1"/>
</dbReference>
<feature type="modified residue" description="4-aspartylphosphate" evidence="13">
    <location>
        <position position="525"/>
    </location>
</feature>
<evidence type="ECO:0000256" key="11">
    <source>
        <dbReference type="ARBA" id="ARBA00023012"/>
    </source>
</evidence>
<evidence type="ECO:0000256" key="5">
    <source>
        <dbReference type="ARBA" id="ARBA00022679"/>
    </source>
</evidence>
<evidence type="ECO:0000256" key="13">
    <source>
        <dbReference type="PROSITE-ProRule" id="PRU00169"/>
    </source>
</evidence>
<comment type="catalytic activity">
    <reaction evidence="1">
        <text>ATP + protein L-histidine = ADP + protein N-phospho-L-histidine.</text>
        <dbReference type="EC" id="2.7.13.3"/>
    </reaction>
</comment>
<evidence type="ECO:0000256" key="9">
    <source>
        <dbReference type="ARBA" id="ARBA00022840"/>
    </source>
</evidence>
<dbReference type="InterPro" id="IPR003661">
    <property type="entry name" value="HisK_dim/P_dom"/>
</dbReference>
<dbReference type="SMART" id="SM00448">
    <property type="entry name" value="REC"/>
    <property type="match status" value="1"/>
</dbReference>
<keyword evidence="8" id="KW-0418">Kinase</keyword>
<dbReference type="InterPro" id="IPR004358">
    <property type="entry name" value="Sig_transdc_His_kin-like_C"/>
</dbReference>
<dbReference type="Pfam" id="PF00072">
    <property type="entry name" value="Response_reg"/>
    <property type="match status" value="1"/>
</dbReference>
<feature type="domain" description="Histidine kinase" evidence="15">
    <location>
        <begin position="226"/>
        <end position="453"/>
    </location>
</feature>
<accession>A0A2W5HJ50</accession>
<evidence type="ECO:0000256" key="2">
    <source>
        <dbReference type="ARBA" id="ARBA00004370"/>
    </source>
</evidence>
<dbReference type="Gene3D" id="3.40.50.2300">
    <property type="match status" value="1"/>
</dbReference>
<keyword evidence="7" id="KW-0547">Nucleotide-binding</keyword>
<keyword evidence="11" id="KW-0902">Two-component regulatory system</keyword>
<keyword evidence="10 14" id="KW-1133">Transmembrane helix</keyword>
<feature type="domain" description="Response regulatory" evidence="16">
    <location>
        <begin position="476"/>
        <end position="590"/>
    </location>
</feature>
<dbReference type="PROSITE" id="PS50109">
    <property type="entry name" value="HIS_KIN"/>
    <property type="match status" value="1"/>
</dbReference>
<dbReference type="Pfam" id="PF00512">
    <property type="entry name" value="HisKA"/>
    <property type="match status" value="1"/>
</dbReference>
<dbReference type="PROSITE" id="PS50110">
    <property type="entry name" value="RESPONSE_REGULATORY"/>
    <property type="match status" value="1"/>
</dbReference>